<sequence>MFSCTKVCICSRYHVNEAHTPEPIHEERTDPPTLAETCMRELVGRASFGHIRSVLKPVLRHLDLHELWVPNQFAIHTFKIIMFSIQVRYMAASLICITHPSHYVYVILQSQYSYTVVETLMSHLDDNSKSSPQIRTSIADVLSKIIAIAAGESVGPSVLEIINSLLSHLRVSVTREAPTDDLVAQRDEKLYQEALINALGEFANHLPDYQKIEIMMFIMSKVPYPSLDHLRGFSGPGDVLLQNILLKSLLKVPPLVGTKYQTIHFNTTFPMSFLEPLLRMSLAADPDMRLLVQKILHTLIDRHNNLEKLLKPTVNISDLELVLEKTSRADIIFIRKNGPEIYLSLYESLEQSNNTVENVEAIYTTLALLIVELASEETVLDLLRLVISIQVRSYSCCQSHNNQDLCTVHMIFATHLITKFRS</sequence>
<dbReference type="InterPro" id="IPR051851">
    <property type="entry name" value="EFR3_Homologs"/>
</dbReference>
<dbReference type="PANTHER" id="PTHR12444:SF8">
    <property type="entry name" value="PROTEIN EFR3 HOMOLOG CMP44E"/>
    <property type="match status" value="1"/>
</dbReference>
<gene>
    <name evidence="1" type="ORF">TGEB3V08_LOCUS7748</name>
</gene>
<dbReference type="SUPFAM" id="SSF48371">
    <property type="entry name" value="ARM repeat"/>
    <property type="match status" value="1"/>
</dbReference>
<dbReference type="InterPro" id="IPR016024">
    <property type="entry name" value="ARM-type_fold"/>
</dbReference>
<name>A0A7R9K384_TIMGE</name>
<protein>
    <submittedName>
        <fullName evidence="1">Uncharacterized protein</fullName>
    </submittedName>
</protein>
<proteinExistence type="predicted"/>
<evidence type="ECO:0000313" key="1">
    <source>
        <dbReference type="EMBL" id="CAD7600921.1"/>
    </source>
</evidence>
<dbReference type="GO" id="GO:0072659">
    <property type="term" value="P:protein localization to plasma membrane"/>
    <property type="evidence" value="ECO:0007669"/>
    <property type="project" value="TreeGrafter"/>
</dbReference>
<accession>A0A7R9K384</accession>
<dbReference type="GO" id="GO:0005886">
    <property type="term" value="C:plasma membrane"/>
    <property type="evidence" value="ECO:0007669"/>
    <property type="project" value="TreeGrafter"/>
</dbReference>
<reference evidence="1" key="1">
    <citation type="submission" date="2020-11" db="EMBL/GenBank/DDBJ databases">
        <authorList>
            <person name="Tran Van P."/>
        </authorList>
    </citation>
    <scope>NUCLEOTIDE SEQUENCE</scope>
</reference>
<dbReference type="AlphaFoldDB" id="A0A7R9K384"/>
<dbReference type="EMBL" id="OE842619">
    <property type="protein sequence ID" value="CAD7600921.1"/>
    <property type="molecule type" value="Genomic_DNA"/>
</dbReference>
<dbReference type="PANTHER" id="PTHR12444">
    <property type="entry name" value="PROTEIN EFR3 HOMOLOG CMP44E"/>
    <property type="match status" value="1"/>
</dbReference>
<organism evidence="1">
    <name type="scientific">Timema genevievae</name>
    <name type="common">Walking stick</name>
    <dbReference type="NCBI Taxonomy" id="629358"/>
    <lineage>
        <taxon>Eukaryota</taxon>
        <taxon>Metazoa</taxon>
        <taxon>Ecdysozoa</taxon>
        <taxon>Arthropoda</taxon>
        <taxon>Hexapoda</taxon>
        <taxon>Insecta</taxon>
        <taxon>Pterygota</taxon>
        <taxon>Neoptera</taxon>
        <taxon>Polyneoptera</taxon>
        <taxon>Phasmatodea</taxon>
        <taxon>Timematodea</taxon>
        <taxon>Timematoidea</taxon>
        <taxon>Timematidae</taxon>
        <taxon>Timema</taxon>
    </lineage>
</organism>